<feature type="domain" description="Peptidase MA-like" evidence="5">
    <location>
        <begin position="283"/>
        <end position="451"/>
    </location>
</feature>
<evidence type="ECO:0000256" key="3">
    <source>
        <dbReference type="PROSITE-ProRule" id="PRU00339"/>
    </source>
</evidence>
<dbReference type="InterPro" id="IPR052346">
    <property type="entry name" value="O-mannosyl-transferase_TMTC"/>
</dbReference>
<dbReference type="SUPFAM" id="SSF48452">
    <property type="entry name" value="TPR-like"/>
    <property type="match status" value="1"/>
</dbReference>
<dbReference type="EMBL" id="QOQW01000002">
    <property type="protein sequence ID" value="RCK81246.1"/>
    <property type="molecule type" value="Genomic_DNA"/>
</dbReference>
<dbReference type="Pfam" id="PF13432">
    <property type="entry name" value="TPR_16"/>
    <property type="match status" value="1"/>
</dbReference>
<feature type="repeat" description="TPR" evidence="3">
    <location>
        <begin position="90"/>
        <end position="123"/>
    </location>
</feature>
<protein>
    <submittedName>
        <fullName evidence="6">TPR domain protein</fullName>
    </submittedName>
</protein>
<comment type="caution">
    <text evidence="6">The sequence shown here is derived from an EMBL/GenBank/DDBJ whole genome shotgun (WGS) entry which is preliminary data.</text>
</comment>
<keyword evidence="4" id="KW-0732">Signal</keyword>
<dbReference type="InterPro" id="IPR011990">
    <property type="entry name" value="TPR-like_helical_dom_sf"/>
</dbReference>
<keyword evidence="2 3" id="KW-0802">TPR repeat</keyword>
<organism evidence="6 7">
    <name type="scientific">Candidatus Ozemobacter sibiricus</name>
    <dbReference type="NCBI Taxonomy" id="2268124"/>
    <lineage>
        <taxon>Bacteria</taxon>
        <taxon>Candidatus Ozemobacteria</taxon>
        <taxon>Candidatus Ozemobacterales</taxon>
        <taxon>Candidatus Ozemobacteraceae</taxon>
        <taxon>Candidatus Ozemobacter</taxon>
    </lineage>
</organism>
<evidence type="ECO:0000256" key="1">
    <source>
        <dbReference type="ARBA" id="ARBA00022737"/>
    </source>
</evidence>
<gene>
    <name evidence="6" type="ORF">OZSIB_2115</name>
</gene>
<reference evidence="6 7" key="1">
    <citation type="submission" date="2018-05" db="EMBL/GenBank/DDBJ databases">
        <title>A metagenomic window into the 2 km-deep terrestrial subsurface aquifer revealed taxonomically and functionally diverse microbial community comprising novel uncultured bacterial lineages.</title>
        <authorList>
            <person name="Kadnikov V.V."/>
            <person name="Mardanov A.V."/>
            <person name="Beletsky A.V."/>
            <person name="Banks D."/>
            <person name="Pimenov N.V."/>
            <person name="Frank Y.A."/>
            <person name="Karnachuk O.V."/>
            <person name="Ravin N.V."/>
        </authorList>
    </citation>
    <scope>NUCLEOTIDE SEQUENCE [LARGE SCALE GENOMIC DNA]</scope>
    <source>
        <strain evidence="6">BY5</strain>
    </source>
</reference>
<dbReference type="SMART" id="SM00028">
    <property type="entry name" value="TPR"/>
    <property type="match status" value="4"/>
</dbReference>
<dbReference type="PANTHER" id="PTHR44227:SF3">
    <property type="entry name" value="PROTEIN O-MANNOSYL-TRANSFERASE TMTC4"/>
    <property type="match status" value="1"/>
</dbReference>
<keyword evidence="1" id="KW-0677">Repeat</keyword>
<dbReference type="PANTHER" id="PTHR44227">
    <property type="match status" value="1"/>
</dbReference>
<dbReference type="AlphaFoldDB" id="A0A367ZT75"/>
<dbReference type="InterPro" id="IPR019734">
    <property type="entry name" value="TPR_rpt"/>
</dbReference>
<dbReference type="InterPro" id="IPR039568">
    <property type="entry name" value="Peptidase_MA-like_dom"/>
</dbReference>
<feature type="signal peptide" evidence="4">
    <location>
        <begin position="1"/>
        <end position="43"/>
    </location>
</feature>
<evidence type="ECO:0000256" key="2">
    <source>
        <dbReference type="ARBA" id="ARBA00022803"/>
    </source>
</evidence>
<dbReference type="PROSITE" id="PS50005">
    <property type="entry name" value="TPR"/>
    <property type="match status" value="2"/>
</dbReference>
<evidence type="ECO:0000256" key="4">
    <source>
        <dbReference type="SAM" id="SignalP"/>
    </source>
</evidence>
<proteinExistence type="predicted"/>
<dbReference type="Gene3D" id="1.25.40.10">
    <property type="entry name" value="Tetratricopeptide repeat domain"/>
    <property type="match status" value="2"/>
</dbReference>
<feature type="repeat" description="TPR" evidence="3">
    <location>
        <begin position="192"/>
        <end position="225"/>
    </location>
</feature>
<feature type="chain" id="PRO_5016620600" evidence="4">
    <location>
        <begin position="44"/>
        <end position="466"/>
    </location>
</feature>
<name>A0A367ZT75_9BACT</name>
<dbReference type="Pfam" id="PF13485">
    <property type="entry name" value="Peptidase_MA_2"/>
    <property type="match status" value="1"/>
</dbReference>
<accession>A0A367ZT75</accession>
<evidence type="ECO:0000313" key="7">
    <source>
        <dbReference type="Proteomes" id="UP000252355"/>
    </source>
</evidence>
<dbReference type="Pfam" id="PF14559">
    <property type="entry name" value="TPR_19"/>
    <property type="match status" value="2"/>
</dbReference>
<dbReference type="Proteomes" id="UP000252355">
    <property type="component" value="Unassembled WGS sequence"/>
</dbReference>
<evidence type="ECO:0000259" key="5">
    <source>
        <dbReference type="Pfam" id="PF13485"/>
    </source>
</evidence>
<sequence>MLPERAGGTWSSFCRRKPRSRLVGFLLLCNLIGLLAGSPPANAGLEDEARIQNREGVRLAQQGDWQGALAALEAACRLNPFDDTALTNLACTHNNIGVFLVKEHRHREAIRHFRAAAAQKPEDIQIRLNLLAALIAIRDLEAADREARALLVIRPDDPDLHLQVALALQKMEDDEAAVAILEKVLEAHPRHGGARLEMARLQYRRGNFAEARFQVNRALEIDPRRAEARDLLARLNAEEPLESTFEQETSLHFALTYQTVFSREWARDLLDLFEEAYERGGEFLGVRPAQRVQVIVYAARDLHKARSLPEWAGGVYDGKIRLPVPSLTATPDQLTPAISHEYCHHLVFVLTHGNCPTWLNEGLAQIMEGVDARRAERLLADEEGSLRLRPLDELARPFSAAPDRETAERLYAQSLLMVQHLLREKGLPAMRELLGNLGRQCSLDEAVRLAYEEPLPVLLEGLKEGT</sequence>
<evidence type="ECO:0000313" key="6">
    <source>
        <dbReference type="EMBL" id="RCK81246.1"/>
    </source>
</evidence>